<dbReference type="Pfam" id="PF00126">
    <property type="entry name" value="HTH_1"/>
    <property type="match status" value="1"/>
</dbReference>
<reference evidence="7" key="1">
    <citation type="submission" date="2015-12" db="EMBL/GenBank/DDBJ databases">
        <authorList>
            <person name="Nair G.R."/>
            <person name="Kaur G."/>
            <person name="Mayilraj S."/>
        </authorList>
    </citation>
    <scope>NUCLEOTIDE SEQUENCE [LARGE SCALE GENOMIC DNA]</scope>
    <source>
        <strain evidence="7">CD08_4</strain>
    </source>
</reference>
<accession>A0A0W8INE1</accession>
<evidence type="ECO:0000256" key="1">
    <source>
        <dbReference type="ARBA" id="ARBA00009437"/>
    </source>
</evidence>
<dbReference type="PANTHER" id="PTHR30346">
    <property type="entry name" value="TRANSCRIPTIONAL DUAL REGULATOR HCAR-RELATED"/>
    <property type="match status" value="1"/>
</dbReference>
<keyword evidence="3" id="KW-0238">DNA-binding</keyword>
<dbReference type="InterPro" id="IPR000847">
    <property type="entry name" value="LysR_HTH_N"/>
</dbReference>
<dbReference type="CDD" id="cd08414">
    <property type="entry name" value="PBP2_LTTR_aromatics_like"/>
    <property type="match status" value="1"/>
</dbReference>
<name>A0A0W8INE1_KOCRO</name>
<dbReference type="AlphaFoldDB" id="A0A0W8INE1"/>
<dbReference type="RefSeq" id="WP_058872886.1">
    <property type="nucleotide sequence ID" value="NZ_LQBK01000004.1"/>
</dbReference>
<dbReference type="PANTHER" id="PTHR30346:SF28">
    <property type="entry name" value="HTH-TYPE TRANSCRIPTIONAL REGULATOR CYNR"/>
    <property type="match status" value="1"/>
</dbReference>
<dbReference type="EMBL" id="LQBK01000004">
    <property type="protein sequence ID" value="KUG61470.1"/>
    <property type="molecule type" value="Genomic_DNA"/>
</dbReference>
<protein>
    <submittedName>
        <fullName evidence="6">LysR family transcriptional regulator</fullName>
    </submittedName>
</protein>
<evidence type="ECO:0000256" key="3">
    <source>
        <dbReference type="ARBA" id="ARBA00023125"/>
    </source>
</evidence>
<evidence type="ECO:0000256" key="4">
    <source>
        <dbReference type="ARBA" id="ARBA00023163"/>
    </source>
</evidence>
<dbReference type="GO" id="GO:0003677">
    <property type="term" value="F:DNA binding"/>
    <property type="evidence" value="ECO:0007669"/>
    <property type="project" value="UniProtKB-KW"/>
</dbReference>
<dbReference type="PRINTS" id="PR00039">
    <property type="entry name" value="HTHLYSR"/>
</dbReference>
<dbReference type="InterPro" id="IPR036388">
    <property type="entry name" value="WH-like_DNA-bd_sf"/>
</dbReference>
<dbReference type="GO" id="GO:0003700">
    <property type="term" value="F:DNA-binding transcription factor activity"/>
    <property type="evidence" value="ECO:0007669"/>
    <property type="project" value="InterPro"/>
</dbReference>
<dbReference type="InterPro" id="IPR036390">
    <property type="entry name" value="WH_DNA-bd_sf"/>
</dbReference>
<evidence type="ECO:0000259" key="5">
    <source>
        <dbReference type="PROSITE" id="PS50931"/>
    </source>
</evidence>
<dbReference type="InterPro" id="IPR005119">
    <property type="entry name" value="LysR_subst-bd"/>
</dbReference>
<sequence length="305" mass="32673">MDTRHLRAFVAVAEELHFSRAADRLGVSQPQLSQQIRRLERELNATLFDRSTRSVHLTDAGAAALDPARALLRDADAVRHAALVGRSEVFGKVSIGYAGASSRELLPRLARAVRTEHPGIELVLQSLVYGGTAPAQVAAGTVDIGFSRLPVRRSDVNSRVFVHERVVVALPADHPLAAGTAVRVEDLADEPFVTFPATQGSTVRDAMMRITAAHGFTPRILQEAPDSYAILGLVAAGIGVTITVSSVQHIATPGLVYRDLAGPPMHLAAVIVWRKNENSAAVNAVLEAMEEIIPTPEISPPHVLM</sequence>
<dbReference type="SUPFAM" id="SSF53850">
    <property type="entry name" value="Periplasmic binding protein-like II"/>
    <property type="match status" value="1"/>
</dbReference>
<comment type="caution">
    <text evidence="6">The sequence shown here is derived from an EMBL/GenBank/DDBJ whole genome shotgun (WGS) entry which is preliminary data.</text>
</comment>
<dbReference type="FunFam" id="1.10.10.10:FF:000001">
    <property type="entry name" value="LysR family transcriptional regulator"/>
    <property type="match status" value="1"/>
</dbReference>
<dbReference type="Gene3D" id="3.40.190.10">
    <property type="entry name" value="Periplasmic binding protein-like II"/>
    <property type="match status" value="2"/>
</dbReference>
<keyword evidence="4" id="KW-0804">Transcription</keyword>
<evidence type="ECO:0000256" key="2">
    <source>
        <dbReference type="ARBA" id="ARBA00023015"/>
    </source>
</evidence>
<gene>
    <name evidence="6" type="ORF">AVL61_00650</name>
</gene>
<dbReference type="OrthoDB" id="3636008at2"/>
<dbReference type="SUPFAM" id="SSF46785">
    <property type="entry name" value="Winged helix' DNA-binding domain"/>
    <property type="match status" value="1"/>
</dbReference>
<dbReference type="Proteomes" id="UP000053512">
    <property type="component" value="Unassembled WGS sequence"/>
</dbReference>
<dbReference type="Pfam" id="PF03466">
    <property type="entry name" value="LysR_substrate"/>
    <property type="match status" value="1"/>
</dbReference>
<dbReference type="Gene3D" id="1.10.10.10">
    <property type="entry name" value="Winged helix-like DNA-binding domain superfamily/Winged helix DNA-binding domain"/>
    <property type="match status" value="1"/>
</dbReference>
<evidence type="ECO:0000313" key="6">
    <source>
        <dbReference type="EMBL" id="KUG61470.1"/>
    </source>
</evidence>
<keyword evidence="2" id="KW-0805">Transcription regulation</keyword>
<feature type="domain" description="HTH lysR-type" evidence="5">
    <location>
        <begin position="1"/>
        <end position="58"/>
    </location>
</feature>
<proteinExistence type="inferred from homology"/>
<comment type="similarity">
    <text evidence="1">Belongs to the LysR transcriptional regulatory family.</text>
</comment>
<dbReference type="GO" id="GO:0032993">
    <property type="term" value="C:protein-DNA complex"/>
    <property type="evidence" value="ECO:0007669"/>
    <property type="project" value="TreeGrafter"/>
</dbReference>
<organism evidence="6 7">
    <name type="scientific">Kocuria rosea subsp. polaris</name>
    <dbReference type="NCBI Taxonomy" id="136273"/>
    <lineage>
        <taxon>Bacteria</taxon>
        <taxon>Bacillati</taxon>
        <taxon>Actinomycetota</taxon>
        <taxon>Actinomycetes</taxon>
        <taxon>Micrococcales</taxon>
        <taxon>Micrococcaceae</taxon>
        <taxon>Kocuria</taxon>
    </lineage>
</organism>
<dbReference type="PROSITE" id="PS50931">
    <property type="entry name" value="HTH_LYSR"/>
    <property type="match status" value="1"/>
</dbReference>
<evidence type="ECO:0000313" key="7">
    <source>
        <dbReference type="Proteomes" id="UP000053512"/>
    </source>
</evidence>